<dbReference type="EMBL" id="MT141297">
    <property type="protein sequence ID" value="QJA57892.1"/>
    <property type="molecule type" value="Genomic_DNA"/>
</dbReference>
<reference evidence="1" key="1">
    <citation type="submission" date="2020-03" db="EMBL/GenBank/DDBJ databases">
        <title>The deep terrestrial virosphere.</title>
        <authorList>
            <person name="Holmfeldt K."/>
            <person name="Nilsson E."/>
            <person name="Simone D."/>
            <person name="Lopez-Fernandez M."/>
            <person name="Wu X."/>
            <person name="de Brujin I."/>
            <person name="Lundin D."/>
            <person name="Andersson A."/>
            <person name="Bertilsson S."/>
            <person name="Dopson M."/>
        </authorList>
    </citation>
    <scope>NUCLEOTIDE SEQUENCE</scope>
    <source>
        <strain evidence="1">MM415B01539</strain>
    </source>
</reference>
<dbReference type="AlphaFoldDB" id="A0A6M3IN22"/>
<proteinExistence type="predicted"/>
<accession>A0A6M3IN22</accession>
<gene>
    <name evidence="1" type="ORF">MM415B01539_0012</name>
</gene>
<organism evidence="1">
    <name type="scientific">viral metagenome</name>
    <dbReference type="NCBI Taxonomy" id="1070528"/>
    <lineage>
        <taxon>unclassified sequences</taxon>
        <taxon>metagenomes</taxon>
        <taxon>organismal metagenomes</taxon>
    </lineage>
</organism>
<protein>
    <submittedName>
        <fullName evidence="1">Uncharacterized protein</fullName>
    </submittedName>
</protein>
<name>A0A6M3IN22_9ZZZZ</name>
<dbReference type="Pfam" id="PF24175">
    <property type="entry name" value="SU10_adaptor"/>
    <property type="match status" value="1"/>
</dbReference>
<evidence type="ECO:0000313" key="1">
    <source>
        <dbReference type="EMBL" id="QJA57892.1"/>
    </source>
</evidence>
<sequence>MSTRIVRSHFYYNEVLTDPTSIVLSDATGTYGVKRNDTDATVVAAGTAMVKVATGQYEYEFTEPAAGLSYTAWVKAIYAGNTYYHEIDIEAEGDDSLDLTYSSLRTEIADDLGWTRTSSNWSSDEDDRLDAILNAGYRQFIYPVPLRGESVAHRWSFLRPTGTFDTVADDYLYDMPSDFGAMVGDVVYDDDEYVHRTIEQTSCAMIDRNRAVNSASGLPYLFALRPKSVSMTTSQITEMMFYPTPDAIYGLVYHYDAKVAPLSSVNLYPLGGQAHSETLLQSCRDIAAARYKDNPGGREHDLFMERLWASVEADRRMSPKTLGFNNNGRTITHTRHGTEFSVSLTHNLGGG</sequence>
<dbReference type="InterPro" id="IPR056209">
    <property type="entry name" value="SU10_adaptor"/>
</dbReference>